<evidence type="ECO:0000259" key="9">
    <source>
        <dbReference type="Pfam" id="PF01618"/>
    </source>
</evidence>
<evidence type="ECO:0000259" key="10">
    <source>
        <dbReference type="Pfam" id="PF20560"/>
    </source>
</evidence>
<dbReference type="PANTHER" id="PTHR30433:SF3">
    <property type="entry name" value="MOTILITY PROTEIN A"/>
    <property type="match status" value="1"/>
</dbReference>
<keyword evidence="2" id="KW-1003">Cell membrane</keyword>
<evidence type="ECO:0000256" key="5">
    <source>
        <dbReference type="ARBA" id="ARBA00022989"/>
    </source>
</evidence>
<dbReference type="GO" id="GO:0006935">
    <property type="term" value="P:chemotaxis"/>
    <property type="evidence" value="ECO:0007669"/>
    <property type="project" value="InterPro"/>
</dbReference>
<keyword evidence="7" id="KW-0813">Transport</keyword>
<keyword evidence="6 8" id="KW-0472">Membrane</keyword>
<dbReference type="InterPro" id="IPR047055">
    <property type="entry name" value="MotA-like"/>
</dbReference>
<accession>A0A2S6GR91</accession>
<dbReference type="GO" id="GO:0005886">
    <property type="term" value="C:plasma membrane"/>
    <property type="evidence" value="ECO:0007669"/>
    <property type="project" value="UniProtKB-SubCell"/>
</dbReference>
<evidence type="ECO:0000256" key="8">
    <source>
        <dbReference type="SAM" id="Phobius"/>
    </source>
</evidence>
<protein>
    <submittedName>
        <fullName evidence="11">Chemotaxis protein MotA</fullName>
    </submittedName>
</protein>
<comment type="similarity">
    <text evidence="7">Belongs to the exbB/tolQ family.</text>
</comment>
<dbReference type="Proteomes" id="UP000238071">
    <property type="component" value="Unassembled WGS sequence"/>
</dbReference>
<evidence type="ECO:0000256" key="3">
    <source>
        <dbReference type="ARBA" id="ARBA00022692"/>
    </source>
</evidence>
<name>A0A2S6GR91_9GAMM</name>
<dbReference type="NCBIfam" id="NF006583">
    <property type="entry name" value="PRK09109.1"/>
    <property type="match status" value="1"/>
</dbReference>
<dbReference type="RefSeq" id="WP_104424735.1">
    <property type="nucleotide sequence ID" value="NZ_PTIY01000013.1"/>
</dbReference>
<evidence type="ECO:0000256" key="2">
    <source>
        <dbReference type="ARBA" id="ARBA00022475"/>
    </source>
</evidence>
<feature type="transmembrane region" description="Helical" evidence="8">
    <location>
        <begin position="151"/>
        <end position="169"/>
    </location>
</feature>
<dbReference type="AlphaFoldDB" id="A0A2S6GR91"/>
<dbReference type="GO" id="GO:0015031">
    <property type="term" value="P:protein transport"/>
    <property type="evidence" value="ECO:0007669"/>
    <property type="project" value="UniProtKB-KW"/>
</dbReference>
<evidence type="ECO:0000256" key="7">
    <source>
        <dbReference type="RuleBase" id="RU004057"/>
    </source>
</evidence>
<organism evidence="11 12">
    <name type="scientific">Methylobacter tundripaludum</name>
    <dbReference type="NCBI Taxonomy" id="173365"/>
    <lineage>
        <taxon>Bacteria</taxon>
        <taxon>Pseudomonadati</taxon>
        <taxon>Pseudomonadota</taxon>
        <taxon>Gammaproteobacteria</taxon>
        <taxon>Methylococcales</taxon>
        <taxon>Methylococcaceae</taxon>
        <taxon>Methylobacter</taxon>
    </lineage>
</organism>
<dbReference type="EMBL" id="PTIY01000013">
    <property type="protein sequence ID" value="PPK67693.1"/>
    <property type="molecule type" value="Genomic_DNA"/>
</dbReference>
<keyword evidence="12" id="KW-1185">Reference proteome</keyword>
<dbReference type="InterPro" id="IPR046786">
    <property type="entry name" value="MotA_N"/>
</dbReference>
<evidence type="ECO:0000313" key="12">
    <source>
        <dbReference type="Proteomes" id="UP000238071"/>
    </source>
</evidence>
<dbReference type="Pfam" id="PF01618">
    <property type="entry name" value="MotA_ExbB"/>
    <property type="match status" value="1"/>
</dbReference>
<gene>
    <name evidence="11" type="ORF">B0F88_11332</name>
</gene>
<reference evidence="11 12" key="1">
    <citation type="submission" date="2018-02" db="EMBL/GenBank/DDBJ databases">
        <title>Subsurface microbial communities from deep shales in Ohio and West Virginia, USA.</title>
        <authorList>
            <person name="Wrighton K."/>
        </authorList>
    </citation>
    <scope>NUCLEOTIDE SEQUENCE [LARGE SCALE GENOMIC DNA]</scope>
    <source>
        <strain evidence="11 12">OWC-G53F</strain>
    </source>
</reference>
<comment type="subcellular location">
    <subcellularLocation>
        <location evidence="1">Cell membrane</location>
        <topology evidence="1">Multi-pass membrane protein</topology>
    </subcellularLocation>
    <subcellularLocation>
        <location evidence="7">Membrane</location>
        <topology evidence="7">Multi-pass membrane protein</topology>
    </subcellularLocation>
</comment>
<keyword evidence="5 8" id="KW-1133">Transmembrane helix</keyword>
<evidence type="ECO:0000313" key="11">
    <source>
        <dbReference type="EMBL" id="PPK67693.1"/>
    </source>
</evidence>
<proteinExistence type="inferred from homology"/>
<dbReference type="InterPro" id="IPR002898">
    <property type="entry name" value="MotA_ExbB_proton_chnl"/>
</dbReference>
<feature type="domain" description="MotA/TolQ/ExbB proton channel" evidence="9">
    <location>
        <begin position="103"/>
        <end position="219"/>
    </location>
</feature>
<evidence type="ECO:0000256" key="4">
    <source>
        <dbReference type="ARBA" id="ARBA00022779"/>
    </source>
</evidence>
<feature type="domain" description="Motility protein A N-terminal" evidence="10">
    <location>
        <begin position="6"/>
        <end position="89"/>
    </location>
</feature>
<comment type="caution">
    <text evidence="11">The sequence shown here is derived from an EMBL/GenBank/DDBJ whole genome shotgun (WGS) entry which is preliminary data.</text>
</comment>
<feature type="transmembrane region" description="Helical" evidence="8">
    <location>
        <begin position="35"/>
        <end position="57"/>
    </location>
</feature>
<evidence type="ECO:0000256" key="6">
    <source>
        <dbReference type="ARBA" id="ARBA00023136"/>
    </source>
</evidence>
<keyword evidence="3 8" id="KW-0812">Transmembrane</keyword>
<dbReference type="Pfam" id="PF20560">
    <property type="entry name" value="MotA_N"/>
    <property type="match status" value="1"/>
</dbReference>
<dbReference type="PANTHER" id="PTHR30433">
    <property type="entry name" value="CHEMOTAXIS PROTEIN MOTA"/>
    <property type="match status" value="1"/>
</dbReference>
<dbReference type="OrthoDB" id="9806929at2"/>
<evidence type="ECO:0000256" key="1">
    <source>
        <dbReference type="ARBA" id="ARBA00004651"/>
    </source>
</evidence>
<feature type="transmembrane region" description="Helical" evidence="8">
    <location>
        <begin position="181"/>
        <end position="201"/>
    </location>
</feature>
<keyword evidence="4" id="KW-0283">Flagellar rotation</keyword>
<sequence>MDILSIAGILVGVGAILLGIILDGGDIDSLVNVPALIIVFGGTLGATLLQFPPAVFVRSVKMLSWVLISKQVDLSAQIDKVIYWSHLARKEGLLGLENAIPDEKDPFIKKSLQLLVDGNESDAIRNILDLDIDAKESTALQAVGLYEAMGGYAPTIGILGAVMGLIHVMQNLTNPELLGEGIATAFVATIYGVGSANLVFLPIANKLKSHVFALTQAKEMLAEGIISIAEGENPRNIKLKLGGYLNGAYKD</sequence>
<dbReference type="GO" id="GO:0071978">
    <property type="term" value="P:bacterial-type flagellum-dependent swarming motility"/>
    <property type="evidence" value="ECO:0007669"/>
    <property type="project" value="InterPro"/>
</dbReference>
<keyword evidence="7" id="KW-0653">Protein transport</keyword>